<name>A0A521BHR5_SACCC</name>
<keyword evidence="2" id="KW-0732">Signal</keyword>
<evidence type="ECO:0000256" key="1">
    <source>
        <dbReference type="SAM" id="Coils"/>
    </source>
</evidence>
<feature type="coiled-coil region" evidence="1">
    <location>
        <begin position="416"/>
        <end position="443"/>
    </location>
</feature>
<proteinExistence type="predicted"/>
<evidence type="ECO:0000313" key="4">
    <source>
        <dbReference type="Proteomes" id="UP000319040"/>
    </source>
</evidence>
<dbReference type="RefSeq" id="WP_142532262.1">
    <property type="nucleotide sequence ID" value="NZ_FXTB01000001.1"/>
</dbReference>
<evidence type="ECO:0000256" key="2">
    <source>
        <dbReference type="SAM" id="SignalP"/>
    </source>
</evidence>
<dbReference type="EMBL" id="FXTB01000001">
    <property type="protein sequence ID" value="SMO46623.1"/>
    <property type="molecule type" value="Genomic_DNA"/>
</dbReference>
<organism evidence="3 4">
    <name type="scientific">Saccharicrinis carchari</name>
    <dbReference type="NCBI Taxonomy" id="1168039"/>
    <lineage>
        <taxon>Bacteria</taxon>
        <taxon>Pseudomonadati</taxon>
        <taxon>Bacteroidota</taxon>
        <taxon>Bacteroidia</taxon>
        <taxon>Marinilabiliales</taxon>
        <taxon>Marinilabiliaceae</taxon>
        <taxon>Saccharicrinis</taxon>
    </lineage>
</organism>
<feature type="signal peptide" evidence="2">
    <location>
        <begin position="1"/>
        <end position="22"/>
    </location>
</feature>
<keyword evidence="1" id="KW-0175">Coiled coil</keyword>
<feature type="chain" id="PRO_5021849433" evidence="2">
    <location>
        <begin position="23"/>
        <end position="447"/>
    </location>
</feature>
<dbReference type="OrthoDB" id="769954at2"/>
<accession>A0A521BHR5</accession>
<reference evidence="3 4" key="1">
    <citation type="submission" date="2017-05" db="EMBL/GenBank/DDBJ databases">
        <authorList>
            <person name="Varghese N."/>
            <person name="Submissions S."/>
        </authorList>
    </citation>
    <scope>NUCLEOTIDE SEQUENCE [LARGE SCALE GENOMIC DNA]</scope>
    <source>
        <strain evidence="3 4">DSM 27040</strain>
    </source>
</reference>
<dbReference type="AlphaFoldDB" id="A0A521BHR5"/>
<gene>
    <name evidence="3" type="ORF">SAMN06265379_101945</name>
</gene>
<keyword evidence="4" id="KW-1185">Reference proteome</keyword>
<protein>
    <submittedName>
        <fullName evidence="3">Uncharacterized protein</fullName>
    </submittedName>
</protein>
<evidence type="ECO:0000313" key="3">
    <source>
        <dbReference type="EMBL" id="SMO46623.1"/>
    </source>
</evidence>
<dbReference type="Proteomes" id="UP000319040">
    <property type="component" value="Unassembled WGS sequence"/>
</dbReference>
<sequence length="447" mass="49670">MKKDIRKIFTLLLLVCPMFLFAQEKLDGVVHIDMANTTDNNSPGITVKLGDDFLYDGKYINHYGFGFHDYQDNSSSFNGRNAYTSGYFGIDYFTGGKNRLRINSNGYIGIGTLTPGSMLNVGTKTSNSPSTIVQFGKRVINGEAMVLSLVNSGGGSNQSSSIGFHNRDVWSPTGKIQVQQLGSDTKSKMHFHTYNSGLKTRMTIDENGFVGIGTTNPSEKLDIAGNLKTKRVALFDWYNTSLGYTNASIALNGIRQNGEWKLYGDGARSSIGLINMDIFSNIRFISHHDESFNGGKTMTDDELIKAYTKMIIKSNGHIGIGTDSPNHKLDVAGTVRAEEIIIEAKGQTADFVFEPDYQLRDLSEVETFIKDNKHLPDIPSASQMEEQGVNLAEMNKLLLQKVEELTLYAIEKDKEVKGVKADQKELEVEMQKMKDEFEAIKKLILNQ</sequence>